<dbReference type="InterPro" id="IPR006652">
    <property type="entry name" value="Kelch_1"/>
</dbReference>
<dbReference type="Pfam" id="PF01344">
    <property type="entry name" value="Kelch_1"/>
    <property type="match status" value="1"/>
</dbReference>
<name>A0A067QH22_ZOONE</name>
<dbReference type="Proteomes" id="UP000027135">
    <property type="component" value="Unassembled WGS sequence"/>
</dbReference>
<keyword evidence="3" id="KW-1185">Reference proteome</keyword>
<reference evidence="2 3" key="1">
    <citation type="journal article" date="2014" name="Nat. Commun.">
        <title>Molecular traces of alternative social organization in a termite genome.</title>
        <authorList>
            <person name="Terrapon N."/>
            <person name="Li C."/>
            <person name="Robertson H.M."/>
            <person name="Ji L."/>
            <person name="Meng X."/>
            <person name="Booth W."/>
            <person name="Chen Z."/>
            <person name="Childers C.P."/>
            <person name="Glastad K.M."/>
            <person name="Gokhale K."/>
            <person name="Gowin J."/>
            <person name="Gronenberg W."/>
            <person name="Hermansen R.A."/>
            <person name="Hu H."/>
            <person name="Hunt B.G."/>
            <person name="Huylmans A.K."/>
            <person name="Khalil S.M."/>
            <person name="Mitchell R.D."/>
            <person name="Munoz-Torres M.C."/>
            <person name="Mustard J.A."/>
            <person name="Pan H."/>
            <person name="Reese J.T."/>
            <person name="Scharf M.E."/>
            <person name="Sun F."/>
            <person name="Vogel H."/>
            <person name="Xiao J."/>
            <person name="Yang W."/>
            <person name="Yang Z."/>
            <person name="Yang Z."/>
            <person name="Zhou J."/>
            <person name="Zhu J."/>
            <person name="Brent C.S."/>
            <person name="Elsik C.G."/>
            <person name="Goodisman M.A."/>
            <person name="Liberles D.A."/>
            <person name="Roe R.M."/>
            <person name="Vargo E.L."/>
            <person name="Vilcinskas A."/>
            <person name="Wang J."/>
            <person name="Bornberg-Bauer E."/>
            <person name="Korb J."/>
            <person name="Zhang G."/>
            <person name="Liebig J."/>
        </authorList>
    </citation>
    <scope>NUCLEOTIDE SEQUENCE [LARGE SCALE GENOMIC DNA]</scope>
    <source>
        <tissue evidence="2">Whole organism</tissue>
    </source>
</reference>
<dbReference type="STRING" id="136037.A0A067QH22"/>
<evidence type="ECO:0000256" key="1">
    <source>
        <dbReference type="ARBA" id="ARBA00022441"/>
    </source>
</evidence>
<proteinExistence type="predicted"/>
<dbReference type="eggNOG" id="KOG1072">
    <property type="taxonomic scope" value="Eukaryota"/>
</dbReference>
<dbReference type="AlphaFoldDB" id="A0A067QH22"/>
<protein>
    <submittedName>
        <fullName evidence="2">Kelch-like protein 10</fullName>
    </submittedName>
</protein>
<evidence type="ECO:0000313" key="2">
    <source>
        <dbReference type="EMBL" id="KDQ75808.1"/>
    </source>
</evidence>
<gene>
    <name evidence="2" type="ORF">L798_07769</name>
</gene>
<organism evidence="2 3">
    <name type="scientific">Zootermopsis nevadensis</name>
    <name type="common">Dampwood termite</name>
    <dbReference type="NCBI Taxonomy" id="136037"/>
    <lineage>
        <taxon>Eukaryota</taxon>
        <taxon>Metazoa</taxon>
        <taxon>Ecdysozoa</taxon>
        <taxon>Arthropoda</taxon>
        <taxon>Hexapoda</taxon>
        <taxon>Insecta</taxon>
        <taxon>Pterygota</taxon>
        <taxon>Neoptera</taxon>
        <taxon>Polyneoptera</taxon>
        <taxon>Dictyoptera</taxon>
        <taxon>Blattodea</taxon>
        <taxon>Blattoidea</taxon>
        <taxon>Termitoidae</taxon>
        <taxon>Termopsidae</taxon>
        <taxon>Zootermopsis</taxon>
    </lineage>
</organism>
<sequence length="136" mass="15644">MESNQSHTEAFEHLNELRESNFFCDAVLRLEDGGVFRVSKHPYVTENEECKPVISETLKFLDDVKSLSKDDNEYVTPAIASPRNRRDILFAIGGYCDEDPTDVIEDYDSRADRWTVVSCTHLYSYRALLNDASEKK</sequence>
<dbReference type="InParanoid" id="A0A067QH22"/>
<accession>A0A067QH22</accession>
<evidence type="ECO:0000313" key="3">
    <source>
        <dbReference type="Proteomes" id="UP000027135"/>
    </source>
</evidence>
<dbReference type="EMBL" id="KK853786">
    <property type="protein sequence ID" value="KDQ75808.1"/>
    <property type="molecule type" value="Genomic_DNA"/>
</dbReference>
<keyword evidence="1" id="KW-0880">Kelch repeat</keyword>